<keyword evidence="3" id="KW-1185">Reference proteome</keyword>
<dbReference type="PROSITE" id="PS00107">
    <property type="entry name" value="PROTEIN_KINASE_ATP"/>
    <property type="match status" value="1"/>
</dbReference>
<dbReference type="PANTHER" id="PTHR24362:SF309">
    <property type="entry name" value="PROTEIN KINASE DOMAIN-CONTAINING PROTEIN"/>
    <property type="match status" value="1"/>
</dbReference>
<reference evidence="4" key="1">
    <citation type="submission" date="2022-11" db="UniProtKB">
        <authorList>
            <consortium name="WormBaseParasite"/>
        </authorList>
    </citation>
    <scope>IDENTIFICATION</scope>
</reference>
<dbReference type="PROSITE" id="PS50011">
    <property type="entry name" value="PROTEIN_KINASE_DOM"/>
    <property type="match status" value="1"/>
</dbReference>
<name>A0A915LHQ3_MELJA</name>
<feature type="binding site" evidence="1">
    <location>
        <position position="44"/>
    </location>
    <ligand>
        <name>ATP</name>
        <dbReference type="ChEBI" id="CHEBI:30616"/>
    </ligand>
</feature>
<organism evidence="3 4">
    <name type="scientific">Meloidogyne javanica</name>
    <name type="common">Root-knot nematode worm</name>
    <dbReference type="NCBI Taxonomy" id="6303"/>
    <lineage>
        <taxon>Eukaryota</taxon>
        <taxon>Metazoa</taxon>
        <taxon>Ecdysozoa</taxon>
        <taxon>Nematoda</taxon>
        <taxon>Chromadorea</taxon>
        <taxon>Rhabditida</taxon>
        <taxon>Tylenchina</taxon>
        <taxon>Tylenchomorpha</taxon>
        <taxon>Tylenchoidea</taxon>
        <taxon>Meloidogynidae</taxon>
        <taxon>Meloidogyninae</taxon>
        <taxon>Meloidogyne</taxon>
        <taxon>Meloidogyne incognita group</taxon>
    </lineage>
</organism>
<dbReference type="InterPro" id="IPR011009">
    <property type="entry name" value="Kinase-like_dom_sf"/>
</dbReference>
<dbReference type="GO" id="GO:0004672">
    <property type="term" value="F:protein kinase activity"/>
    <property type="evidence" value="ECO:0007669"/>
    <property type="project" value="InterPro"/>
</dbReference>
<protein>
    <submittedName>
        <fullName evidence="4">Protein kinase domain-containing protein</fullName>
    </submittedName>
</protein>
<keyword evidence="1" id="KW-0067">ATP-binding</keyword>
<dbReference type="SUPFAM" id="SSF56112">
    <property type="entry name" value="Protein kinase-like (PK-like)"/>
    <property type="match status" value="1"/>
</dbReference>
<keyword evidence="1" id="KW-0547">Nucleotide-binding</keyword>
<accession>A0A915LHQ3</accession>
<dbReference type="AlphaFoldDB" id="A0A915LHQ3"/>
<dbReference type="InterPro" id="IPR000719">
    <property type="entry name" value="Prot_kinase_dom"/>
</dbReference>
<evidence type="ECO:0000313" key="3">
    <source>
        <dbReference type="Proteomes" id="UP000887561"/>
    </source>
</evidence>
<dbReference type="Pfam" id="PF00069">
    <property type="entry name" value="Pkinase"/>
    <property type="match status" value="1"/>
</dbReference>
<dbReference type="WBParaSite" id="scaffold1234_cov222.g2726">
    <property type="protein sequence ID" value="scaffold1234_cov222.g2726"/>
    <property type="gene ID" value="scaffold1234_cov222.g2726"/>
</dbReference>
<dbReference type="Gene3D" id="1.10.510.10">
    <property type="entry name" value="Transferase(Phosphotransferase) domain 1"/>
    <property type="match status" value="2"/>
</dbReference>
<evidence type="ECO:0000313" key="4">
    <source>
        <dbReference type="WBParaSite" id="scaffold1234_cov222.g2726"/>
    </source>
</evidence>
<sequence>MVFSHPQRTEIVYRLTEDNRIGIGGTAQIYHAYWPAGERCIALKKVSNINSGEREVGILKHFKRLPEHQKNHIIEMFGYGKYLNDRDEEGMYIAMELGDESLLAYRRRHAIHMDIKQSNFVVALVQNNENEIACKLIDFGSSVLLSNIQSLRSAFMAMIYKAPEIRHAWQLSLKVDVWAFGLMCCQQLHGRIPNNIADLFENNHEDYTALDNFLDEHCRGEYNYEEQENIYMDRIIKGCLQLEPDNRPTMKAIVRFNNQECHRFAYEDIQEGILCE</sequence>
<proteinExistence type="predicted"/>
<dbReference type="PANTHER" id="PTHR24362">
    <property type="entry name" value="SERINE/THREONINE-PROTEIN KINASE NEK"/>
    <property type="match status" value="1"/>
</dbReference>
<feature type="domain" description="Protein kinase" evidence="2">
    <location>
        <begin position="1"/>
        <end position="265"/>
    </location>
</feature>
<dbReference type="GO" id="GO:0005524">
    <property type="term" value="F:ATP binding"/>
    <property type="evidence" value="ECO:0007669"/>
    <property type="project" value="UniProtKB-UniRule"/>
</dbReference>
<evidence type="ECO:0000256" key="1">
    <source>
        <dbReference type="PROSITE-ProRule" id="PRU10141"/>
    </source>
</evidence>
<evidence type="ECO:0000259" key="2">
    <source>
        <dbReference type="PROSITE" id="PS50011"/>
    </source>
</evidence>
<dbReference type="SMART" id="SM00220">
    <property type="entry name" value="S_TKc"/>
    <property type="match status" value="1"/>
</dbReference>
<dbReference type="Proteomes" id="UP000887561">
    <property type="component" value="Unplaced"/>
</dbReference>
<dbReference type="InterPro" id="IPR017441">
    <property type="entry name" value="Protein_kinase_ATP_BS"/>
</dbReference>